<evidence type="ECO:0000313" key="12">
    <source>
        <dbReference type="Proteomes" id="UP000077384"/>
    </source>
</evidence>
<feature type="transmembrane region" description="Helical" evidence="8">
    <location>
        <begin position="355"/>
        <end position="372"/>
    </location>
</feature>
<dbReference type="PANTHER" id="PTHR42718:SF9">
    <property type="entry name" value="MAJOR FACILITATOR SUPERFAMILY MULTIDRUG TRANSPORTER MFSC"/>
    <property type="match status" value="1"/>
</dbReference>
<evidence type="ECO:0000256" key="5">
    <source>
        <dbReference type="ARBA" id="ARBA00022692"/>
    </source>
</evidence>
<dbReference type="PANTHER" id="PTHR42718">
    <property type="entry name" value="MAJOR FACILITATOR SUPERFAMILY MULTIDRUG TRANSPORTER MFSC"/>
    <property type="match status" value="1"/>
</dbReference>
<dbReference type="Proteomes" id="UP000077384">
    <property type="component" value="Unassembled WGS sequence"/>
</dbReference>
<dbReference type="SUPFAM" id="SSF103473">
    <property type="entry name" value="MFS general substrate transporter"/>
    <property type="match status" value="1"/>
</dbReference>
<dbReference type="PROSITE" id="PS51257">
    <property type="entry name" value="PROKAR_LIPOPROTEIN"/>
    <property type="match status" value="1"/>
</dbReference>
<dbReference type="GO" id="GO:0022857">
    <property type="term" value="F:transmembrane transporter activity"/>
    <property type="evidence" value="ECO:0007669"/>
    <property type="project" value="InterPro"/>
</dbReference>
<evidence type="ECO:0000256" key="1">
    <source>
        <dbReference type="ARBA" id="ARBA00004651"/>
    </source>
</evidence>
<organism evidence="10 12">
    <name type="scientific">Clostridium coskatii</name>
    <dbReference type="NCBI Taxonomy" id="1705578"/>
    <lineage>
        <taxon>Bacteria</taxon>
        <taxon>Bacillati</taxon>
        <taxon>Bacillota</taxon>
        <taxon>Clostridia</taxon>
        <taxon>Eubacteriales</taxon>
        <taxon>Clostridiaceae</taxon>
        <taxon>Clostridium</taxon>
    </lineage>
</organism>
<evidence type="ECO:0000313" key="13">
    <source>
        <dbReference type="Proteomes" id="UP000093694"/>
    </source>
</evidence>
<protein>
    <submittedName>
        <fullName evidence="10 11">Multidrug resistance protein stp</fullName>
    </submittedName>
</protein>
<sequence>MKYKNKYGILLVVISMTFMSCLVSNIVNVALPVMSRKLSVPMVSIEWIVASYIISICSTILIFGRLGDIIGKMKVFKFGMVVFTITSFMCGISTSFTELIIFRIIQGIGASAYMANNQGIITQVFPRNERGKALGILASSVALGTLIGSPAGGFITYYLSWNYIFFVNVPIGVIAFIAALKVLPHSKIQNKEINSELDVKGSTFIFLSMVLLFGSLIQGQKIGYNNPIIITIFIVSILFISVFIVLENKIEKPLIQMKIFKNNVFSLSLFCAFISFVCLNASIIIIPFYLQDAMKLNSSITGLIMMVQPLVMAVISPLSGNLSDKIGSKLLSFLGLLLMSISFIFLSFLNQYSSITKIIIYIVVLALGQSLFQPSNNSLIMSTVPKNELGIVGSVNSLVRNLGQIIGIILSTSLLYSFMSIKIGYRVTDYVTGRDDIFVYAMKYVYIVLTIVCAFGALFTAFRMHNKKSIKIDQSAADVHGKNF</sequence>
<feature type="transmembrane region" description="Helical" evidence="8">
    <location>
        <begin position="75"/>
        <end position="94"/>
    </location>
</feature>
<keyword evidence="4" id="KW-1003">Cell membrane</keyword>
<dbReference type="PROSITE" id="PS50850">
    <property type="entry name" value="MFS"/>
    <property type="match status" value="1"/>
</dbReference>
<dbReference type="AlphaFoldDB" id="A0A166SPB0"/>
<evidence type="ECO:0000256" key="2">
    <source>
        <dbReference type="ARBA" id="ARBA00008537"/>
    </source>
</evidence>
<dbReference type="NCBIfam" id="TIGR00711">
    <property type="entry name" value="efflux_EmrB"/>
    <property type="match status" value="1"/>
</dbReference>
<evidence type="ECO:0000256" key="8">
    <source>
        <dbReference type="SAM" id="Phobius"/>
    </source>
</evidence>
<comment type="caution">
    <text evidence="10">The sequence shown here is derived from an EMBL/GenBank/DDBJ whole genome shotgun (WGS) entry which is preliminary data.</text>
</comment>
<proteinExistence type="inferred from homology"/>
<dbReference type="Gene3D" id="1.20.1250.20">
    <property type="entry name" value="MFS general substrate transporter like domains"/>
    <property type="match status" value="1"/>
</dbReference>
<evidence type="ECO:0000256" key="4">
    <source>
        <dbReference type="ARBA" id="ARBA00022475"/>
    </source>
</evidence>
<evidence type="ECO:0000313" key="11">
    <source>
        <dbReference type="EMBL" id="OBR91532.1"/>
    </source>
</evidence>
<feature type="transmembrane region" description="Helical" evidence="8">
    <location>
        <begin position="296"/>
        <end position="318"/>
    </location>
</feature>
<dbReference type="InterPro" id="IPR036259">
    <property type="entry name" value="MFS_trans_sf"/>
</dbReference>
<comment type="subcellular location">
    <subcellularLocation>
        <location evidence="1">Cell membrane</location>
        <topology evidence="1">Multi-pass membrane protein</topology>
    </subcellularLocation>
</comment>
<evidence type="ECO:0000313" key="10">
    <source>
        <dbReference type="EMBL" id="OAA92603.1"/>
    </source>
</evidence>
<dbReference type="EMBL" id="LITQ01000019">
    <property type="protein sequence ID" value="OAA92603.1"/>
    <property type="molecule type" value="Genomic_DNA"/>
</dbReference>
<feature type="transmembrane region" description="Helical" evidence="8">
    <location>
        <begin position="163"/>
        <end position="183"/>
    </location>
</feature>
<evidence type="ECO:0000259" key="9">
    <source>
        <dbReference type="PROSITE" id="PS50850"/>
    </source>
</evidence>
<dbReference type="InterPro" id="IPR020846">
    <property type="entry name" value="MFS_dom"/>
</dbReference>
<dbReference type="InterPro" id="IPR004638">
    <property type="entry name" value="EmrB-like"/>
</dbReference>
<reference evidence="11 13" key="2">
    <citation type="journal article" date="2016" name="Front. Microbiol.">
        <title>Industrial Acetogenic Biocatalysts: A Comparative Metabolic and Genomic Analysis.</title>
        <authorList>
            <person name="Bengelsdorf F."/>
            <person name="Poehlein A."/>
            <person name="Sonja S."/>
            <person name="Erz C."/>
            <person name="Hummel T."/>
            <person name="Hoffmeister S."/>
            <person name="Daniel R."/>
            <person name="Durre P."/>
        </authorList>
    </citation>
    <scope>NUCLEOTIDE SEQUENCE [LARGE SCALE GENOMIC DNA]</scope>
    <source>
        <strain evidence="11 13">PTA-10522</strain>
    </source>
</reference>
<feature type="transmembrane region" description="Helical" evidence="8">
    <location>
        <begin position="267"/>
        <end position="290"/>
    </location>
</feature>
<feature type="transmembrane region" description="Helical" evidence="8">
    <location>
        <begin position="405"/>
        <end position="425"/>
    </location>
</feature>
<feature type="transmembrane region" description="Helical" evidence="8">
    <location>
        <begin position="228"/>
        <end position="246"/>
    </location>
</feature>
<feature type="transmembrane region" description="Helical" evidence="8">
    <location>
        <begin position="204"/>
        <end position="222"/>
    </location>
</feature>
<feature type="transmembrane region" description="Helical" evidence="8">
    <location>
        <begin position="7"/>
        <end position="31"/>
    </location>
</feature>
<dbReference type="Pfam" id="PF07690">
    <property type="entry name" value="MFS_1"/>
    <property type="match status" value="1"/>
</dbReference>
<accession>A0A166SPB0</accession>
<reference evidence="10 12" key="1">
    <citation type="journal article" date="2015" name="Biotechnol. Bioeng.">
        <title>Genome sequence and phenotypic characterization of Caulobacter segnis.</title>
        <authorList>
            <person name="Patel S."/>
            <person name="Fletcher B."/>
            <person name="Scott D.C."/>
            <person name="Ely B."/>
        </authorList>
    </citation>
    <scope>NUCLEOTIDE SEQUENCE [LARGE SCALE GENOMIC DNA]</scope>
    <source>
        <strain evidence="10 12">PS02</strain>
    </source>
</reference>
<dbReference type="Proteomes" id="UP000093694">
    <property type="component" value="Unassembled WGS sequence"/>
</dbReference>
<feature type="transmembrane region" description="Helical" evidence="8">
    <location>
        <begin position="437"/>
        <end position="462"/>
    </location>
</feature>
<feature type="transmembrane region" description="Helical" evidence="8">
    <location>
        <begin position="100"/>
        <end position="121"/>
    </location>
</feature>
<feature type="domain" description="Major facilitator superfamily (MFS) profile" evidence="9">
    <location>
        <begin position="9"/>
        <end position="468"/>
    </location>
</feature>
<keyword evidence="3" id="KW-0813">Transport</keyword>
<evidence type="ECO:0000256" key="7">
    <source>
        <dbReference type="ARBA" id="ARBA00023136"/>
    </source>
</evidence>
<feature type="transmembrane region" description="Helical" evidence="8">
    <location>
        <begin position="330"/>
        <end position="349"/>
    </location>
</feature>
<dbReference type="CDD" id="cd17321">
    <property type="entry name" value="MFS_MMR_MDR_like"/>
    <property type="match status" value="1"/>
</dbReference>
<keyword evidence="5 8" id="KW-0812">Transmembrane</keyword>
<keyword evidence="13" id="KW-1185">Reference proteome</keyword>
<feature type="transmembrane region" description="Helical" evidence="8">
    <location>
        <begin position="133"/>
        <end position="157"/>
    </location>
</feature>
<dbReference type="GO" id="GO:0005886">
    <property type="term" value="C:plasma membrane"/>
    <property type="evidence" value="ECO:0007669"/>
    <property type="project" value="UniProtKB-SubCell"/>
</dbReference>
<gene>
    <name evidence="10" type="primary">stp_1</name>
    <name evidence="11" type="synonym">stp_3</name>
    <name evidence="11" type="ORF">CLCOS_34520</name>
    <name evidence="10" type="ORF">WX73_00899</name>
</gene>
<comment type="similarity">
    <text evidence="2">Belongs to the major facilitator superfamily. EmrB family.</text>
</comment>
<evidence type="ECO:0000256" key="3">
    <source>
        <dbReference type="ARBA" id="ARBA00022448"/>
    </source>
</evidence>
<keyword evidence="7 8" id="KW-0472">Membrane</keyword>
<evidence type="ECO:0000256" key="6">
    <source>
        <dbReference type="ARBA" id="ARBA00022989"/>
    </source>
</evidence>
<feature type="transmembrane region" description="Helical" evidence="8">
    <location>
        <begin position="43"/>
        <end position="63"/>
    </location>
</feature>
<keyword evidence="6 8" id="KW-1133">Transmembrane helix</keyword>
<dbReference type="InterPro" id="IPR011701">
    <property type="entry name" value="MFS"/>
</dbReference>
<dbReference type="PRINTS" id="PR01036">
    <property type="entry name" value="TCRTETB"/>
</dbReference>
<name>A0A166SPB0_9CLOT</name>
<dbReference type="PATRIC" id="fig|1705578.3.peg.1287"/>
<dbReference type="Gene3D" id="1.20.1720.10">
    <property type="entry name" value="Multidrug resistance protein D"/>
    <property type="match status" value="1"/>
</dbReference>
<dbReference type="EMBL" id="LROR01000070">
    <property type="protein sequence ID" value="OBR91532.1"/>
    <property type="molecule type" value="Genomic_DNA"/>
</dbReference>
<dbReference type="RefSeq" id="WP_063601519.1">
    <property type="nucleotide sequence ID" value="NZ_LITQ01000019.1"/>
</dbReference>